<evidence type="ECO:0000259" key="5">
    <source>
        <dbReference type="PROSITE" id="PS50931"/>
    </source>
</evidence>
<sequence>MDLRQLRYFLSVVEHGSFTRAAAATGRTQQALSKGIQALEQQLGARLFERGSREARLTDVGRLLMEHAQPAHDAVRRFEDRLQELQTGAEGQVRIGTGPSTAGSLVAPAVLALRRHWPKIGIHVSGGILPELLPNLLARELDAVVTLHTFGDGDPDPRIKSEVLMHDEYRVLASVRHPLARQRDISPAQLLEQAWIFGRRLGAVEAAFRQRFHEAGLEPPLNTMESGSPEFMRAMIRDGGYLTLLPSRLAQAELLAGHWVKLDAPGFAWQRPVMVYTRDGEPQSAPLARFLQALRNAAELARTREVE</sequence>
<keyword evidence="4" id="KW-0804">Transcription</keyword>
<dbReference type="InterPro" id="IPR000847">
    <property type="entry name" value="LysR_HTH_N"/>
</dbReference>
<reference evidence="6 7" key="1">
    <citation type="submission" date="2015-05" db="EMBL/GenBank/DDBJ databases">
        <title>Genome sequencing and analysis of members of genus Stenotrophomonas.</title>
        <authorList>
            <person name="Patil P.P."/>
            <person name="Midha S."/>
            <person name="Patil P.B."/>
        </authorList>
    </citation>
    <scope>NUCLEOTIDE SEQUENCE [LARGE SCALE GENOMIC DNA]</scope>
    <source>
        <strain evidence="6 7">DSM 18941</strain>
    </source>
</reference>
<keyword evidence="7" id="KW-1185">Reference proteome</keyword>
<dbReference type="PRINTS" id="PR00039">
    <property type="entry name" value="HTHLYSR"/>
</dbReference>
<dbReference type="PANTHER" id="PTHR30126">
    <property type="entry name" value="HTH-TYPE TRANSCRIPTIONAL REGULATOR"/>
    <property type="match status" value="1"/>
</dbReference>
<keyword evidence="2" id="KW-0805">Transcription regulation</keyword>
<evidence type="ECO:0000313" key="7">
    <source>
        <dbReference type="Proteomes" id="UP000051863"/>
    </source>
</evidence>
<keyword evidence="3" id="KW-0238">DNA-binding</keyword>
<protein>
    <recommendedName>
        <fullName evidence="5">HTH lysR-type domain-containing protein</fullName>
    </recommendedName>
</protein>
<dbReference type="SUPFAM" id="SSF46785">
    <property type="entry name" value="Winged helix' DNA-binding domain"/>
    <property type="match status" value="1"/>
</dbReference>
<dbReference type="SUPFAM" id="SSF53850">
    <property type="entry name" value="Periplasmic binding protein-like II"/>
    <property type="match status" value="1"/>
</dbReference>
<dbReference type="Gene3D" id="3.40.190.290">
    <property type="match status" value="1"/>
</dbReference>
<dbReference type="Gene3D" id="1.10.10.10">
    <property type="entry name" value="Winged helix-like DNA-binding domain superfamily/Winged helix DNA-binding domain"/>
    <property type="match status" value="1"/>
</dbReference>
<name>A0A0R0CP11_9GAMM</name>
<feature type="domain" description="HTH lysR-type" evidence="5">
    <location>
        <begin position="1"/>
        <end position="58"/>
    </location>
</feature>
<dbReference type="AlphaFoldDB" id="A0A0R0CP11"/>
<dbReference type="OrthoDB" id="8850588at2"/>
<dbReference type="GO" id="GO:0003700">
    <property type="term" value="F:DNA-binding transcription factor activity"/>
    <property type="evidence" value="ECO:0007669"/>
    <property type="project" value="InterPro"/>
</dbReference>
<evidence type="ECO:0000313" key="6">
    <source>
        <dbReference type="EMBL" id="KRG71291.1"/>
    </source>
</evidence>
<dbReference type="Proteomes" id="UP000051863">
    <property type="component" value="Unassembled WGS sequence"/>
</dbReference>
<dbReference type="GO" id="GO:0000976">
    <property type="term" value="F:transcription cis-regulatory region binding"/>
    <property type="evidence" value="ECO:0007669"/>
    <property type="project" value="TreeGrafter"/>
</dbReference>
<evidence type="ECO:0000256" key="1">
    <source>
        <dbReference type="ARBA" id="ARBA00009437"/>
    </source>
</evidence>
<dbReference type="InterPro" id="IPR036388">
    <property type="entry name" value="WH-like_DNA-bd_sf"/>
</dbReference>
<dbReference type="InterPro" id="IPR036390">
    <property type="entry name" value="WH_DNA-bd_sf"/>
</dbReference>
<dbReference type="FunFam" id="1.10.10.10:FF:000001">
    <property type="entry name" value="LysR family transcriptional regulator"/>
    <property type="match status" value="1"/>
</dbReference>
<dbReference type="PANTHER" id="PTHR30126:SF97">
    <property type="entry name" value="HTH-TYPE TRANSCRIPTIONAL REGULATOR ABGR"/>
    <property type="match status" value="1"/>
</dbReference>
<proteinExistence type="inferred from homology"/>
<evidence type="ECO:0000256" key="2">
    <source>
        <dbReference type="ARBA" id="ARBA00023015"/>
    </source>
</evidence>
<gene>
    <name evidence="6" type="ORF">ABB27_03290</name>
</gene>
<dbReference type="EMBL" id="LDJJ01000009">
    <property type="protein sequence ID" value="KRG71291.1"/>
    <property type="molecule type" value="Genomic_DNA"/>
</dbReference>
<comment type="caution">
    <text evidence="6">The sequence shown here is derived from an EMBL/GenBank/DDBJ whole genome shotgun (WGS) entry which is preliminary data.</text>
</comment>
<dbReference type="Pfam" id="PF03466">
    <property type="entry name" value="LysR_substrate"/>
    <property type="match status" value="1"/>
</dbReference>
<evidence type="ECO:0000256" key="3">
    <source>
        <dbReference type="ARBA" id="ARBA00023125"/>
    </source>
</evidence>
<dbReference type="PROSITE" id="PS50931">
    <property type="entry name" value="HTH_LYSR"/>
    <property type="match status" value="1"/>
</dbReference>
<dbReference type="Pfam" id="PF00126">
    <property type="entry name" value="HTH_1"/>
    <property type="match status" value="1"/>
</dbReference>
<dbReference type="PATRIC" id="fig|405446.3.peg.3800"/>
<accession>A0A0R0CP11</accession>
<dbReference type="InterPro" id="IPR005119">
    <property type="entry name" value="LysR_subst-bd"/>
</dbReference>
<dbReference type="CDD" id="cd05466">
    <property type="entry name" value="PBP2_LTTR_substrate"/>
    <property type="match status" value="1"/>
</dbReference>
<evidence type="ECO:0000256" key="4">
    <source>
        <dbReference type="ARBA" id="ARBA00023163"/>
    </source>
</evidence>
<organism evidence="6 7">
    <name type="scientific">Stenotrophomonas terrae</name>
    <dbReference type="NCBI Taxonomy" id="405446"/>
    <lineage>
        <taxon>Bacteria</taxon>
        <taxon>Pseudomonadati</taxon>
        <taxon>Pseudomonadota</taxon>
        <taxon>Gammaproteobacteria</taxon>
        <taxon>Lysobacterales</taxon>
        <taxon>Lysobacteraceae</taxon>
        <taxon>Stenotrophomonas</taxon>
    </lineage>
</organism>
<comment type="similarity">
    <text evidence="1">Belongs to the LysR transcriptional regulatory family.</text>
</comment>
<dbReference type="RefSeq" id="WP_057626796.1">
    <property type="nucleotide sequence ID" value="NZ_LDJJ01000009.1"/>
</dbReference>